<dbReference type="SUPFAM" id="SSF47175">
    <property type="entry name" value="Cytochromes"/>
    <property type="match status" value="1"/>
</dbReference>
<sequence length="144" mass="15146">MKKLALAAILAVTTMGVSMAQADTDAVIKYRKAAFTVAGWNMGVLGGMLKGEIDYNPEEAVSAAKRINEMAKAVGATFVDGTYEGTSASPKIAENRAEFDADLAAFIEESGKMVEAAGEKQTLAQQMGKLGGTCKSCHDSFKLD</sequence>
<feature type="signal peptide" evidence="8">
    <location>
        <begin position="1"/>
        <end position="20"/>
    </location>
</feature>
<dbReference type="PROSITE" id="PS51009">
    <property type="entry name" value="CYTCII"/>
    <property type="match status" value="1"/>
</dbReference>
<dbReference type="EMBL" id="QEWQ01000005">
    <property type="protein sequence ID" value="PWD80610.1"/>
    <property type="molecule type" value="Genomic_DNA"/>
</dbReference>
<keyword evidence="5 6" id="KW-0408">Iron</keyword>
<dbReference type="GO" id="GO:0022900">
    <property type="term" value="P:electron transport chain"/>
    <property type="evidence" value="ECO:0007669"/>
    <property type="project" value="InterPro"/>
</dbReference>
<dbReference type="GO" id="GO:0042597">
    <property type="term" value="C:periplasmic space"/>
    <property type="evidence" value="ECO:0007669"/>
    <property type="project" value="InterPro"/>
</dbReference>
<organism evidence="9 10">
    <name type="scientific">Ignatzschineria ureiclastica</name>
    <dbReference type="NCBI Taxonomy" id="472582"/>
    <lineage>
        <taxon>Bacteria</taxon>
        <taxon>Pseudomonadati</taxon>
        <taxon>Pseudomonadota</taxon>
        <taxon>Gammaproteobacteria</taxon>
        <taxon>Cardiobacteriales</taxon>
        <taxon>Ignatzschineriaceae</taxon>
        <taxon>Ignatzschineria</taxon>
    </lineage>
</organism>
<dbReference type="GO" id="GO:0005506">
    <property type="term" value="F:iron ion binding"/>
    <property type="evidence" value="ECO:0007669"/>
    <property type="project" value="InterPro"/>
</dbReference>
<dbReference type="InterPro" id="IPR002321">
    <property type="entry name" value="Cyt_c_II"/>
</dbReference>
<keyword evidence="2 7" id="KW-0349">Heme</keyword>
<evidence type="ECO:0000256" key="3">
    <source>
        <dbReference type="ARBA" id="ARBA00022723"/>
    </source>
</evidence>
<dbReference type="Proteomes" id="UP000245020">
    <property type="component" value="Unassembled WGS sequence"/>
</dbReference>
<name>A0A2U2AD75_9GAMM</name>
<evidence type="ECO:0000256" key="4">
    <source>
        <dbReference type="ARBA" id="ARBA00022982"/>
    </source>
</evidence>
<gene>
    <name evidence="9" type="ORF">DC083_08320</name>
</gene>
<dbReference type="PIRSF" id="PIRSF000027">
    <property type="entry name" value="Cytc_c_prime"/>
    <property type="match status" value="1"/>
</dbReference>
<dbReference type="OrthoDB" id="5520910at2"/>
<keyword evidence="4" id="KW-0249">Electron transport</keyword>
<dbReference type="AlphaFoldDB" id="A0A2U2AD75"/>
<feature type="chain" id="PRO_5015587824" evidence="8">
    <location>
        <begin position="21"/>
        <end position="144"/>
    </location>
</feature>
<proteinExistence type="predicted"/>
<dbReference type="GO" id="GO:0009055">
    <property type="term" value="F:electron transfer activity"/>
    <property type="evidence" value="ECO:0007669"/>
    <property type="project" value="InterPro"/>
</dbReference>
<keyword evidence="8" id="KW-0732">Signal</keyword>
<comment type="PTM">
    <text evidence="7">Binds 1 heme group per subunit.</text>
</comment>
<evidence type="ECO:0000256" key="8">
    <source>
        <dbReference type="SAM" id="SignalP"/>
    </source>
</evidence>
<protein>
    <submittedName>
        <fullName evidence="9">Cytochrome C</fullName>
    </submittedName>
</protein>
<dbReference type="Gene3D" id="1.20.120.10">
    <property type="entry name" value="Cytochrome c/b562"/>
    <property type="match status" value="1"/>
</dbReference>
<dbReference type="Pfam" id="PF01322">
    <property type="entry name" value="Cytochrom_C_2"/>
    <property type="match status" value="1"/>
</dbReference>
<evidence type="ECO:0000256" key="5">
    <source>
        <dbReference type="ARBA" id="ARBA00023004"/>
    </source>
</evidence>
<keyword evidence="10" id="KW-1185">Reference proteome</keyword>
<feature type="binding site" description="covalent" evidence="7">
    <location>
        <position position="134"/>
    </location>
    <ligand>
        <name>heme c</name>
        <dbReference type="ChEBI" id="CHEBI:61717"/>
    </ligand>
</feature>
<evidence type="ECO:0000256" key="6">
    <source>
        <dbReference type="PIRSR" id="PIRSR000027-1"/>
    </source>
</evidence>
<feature type="binding site" description="axial binding residue" evidence="6">
    <location>
        <position position="138"/>
    </location>
    <ligand>
        <name>heme c</name>
        <dbReference type="ChEBI" id="CHEBI:61717"/>
    </ligand>
    <ligandPart>
        <name>Fe</name>
        <dbReference type="ChEBI" id="CHEBI:18248"/>
    </ligandPart>
</feature>
<keyword evidence="3 6" id="KW-0479">Metal-binding</keyword>
<dbReference type="GO" id="GO:0020037">
    <property type="term" value="F:heme binding"/>
    <property type="evidence" value="ECO:0007669"/>
    <property type="project" value="InterPro"/>
</dbReference>
<evidence type="ECO:0000256" key="7">
    <source>
        <dbReference type="PIRSR" id="PIRSR000027-2"/>
    </source>
</evidence>
<comment type="caution">
    <text evidence="9">The sequence shown here is derived from an EMBL/GenBank/DDBJ whole genome shotgun (WGS) entry which is preliminary data.</text>
</comment>
<evidence type="ECO:0000256" key="2">
    <source>
        <dbReference type="ARBA" id="ARBA00022617"/>
    </source>
</evidence>
<evidence type="ECO:0000256" key="1">
    <source>
        <dbReference type="ARBA" id="ARBA00022448"/>
    </source>
</evidence>
<reference evidence="10" key="1">
    <citation type="submission" date="2018-05" db="EMBL/GenBank/DDBJ databases">
        <title>Ignatzschineria dubaiensis sp. nov., isolated from necrotic foot tissues of dromedaries (Camelus dromedarius) and associated maggots in Dubai, United Arab Emirates.</title>
        <authorList>
            <person name="Tsang C.C."/>
            <person name="Tang J.Y.M."/>
            <person name="Fong J.Y.H."/>
            <person name="Kinne J."/>
            <person name="Lee H.H."/>
            <person name="Joseph M."/>
            <person name="Jose S."/>
            <person name="Schuster R.K."/>
            <person name="Tang Y."/>
            <person name="Sivakumar S."/>
            <person name="Chen J.H.K."/>
            <person name="Teng J.L.L."/>
            <person name="Lau S.K.P."/>
            <person name="Wernery U."/>
            <person name="Woo P.C.Y."/>
        </authorList>
    </citation>
    <scope>NUCLEOTIDE SEQUENCE [LARGE SCALE GENOMIC DNA]</scope>
    <source>
        <strain evidence="10">KCTC 22644</strain>
    </source>
</reference>
<keyword evidence="1" id="KW-0813">Transport</keyword>
<accession>A0A2U2AD75</accession>
<dbReference type="RefSeq" id="WP_109189764.1">
    <property type="nucleotide sequence ID" value="NZ_BMYA01000006.1"/>
</dbReference>
<evidence type="ECO:0000313" key="9">
    <source>
        <dbReference type="EMBL" id="PWD80610.1"/>
    </source>
</evidence>
<dbReference type="InterPro" id="IPR012127">
    <property type="entry name" value="Cyt_c_prime"/>
</dbReference>
<feature type="binding site" description="covalent" evidence="7">
    <location>
        <position position="137"/>
    </location>
    <ligand>
        <name>heme c</name>
        <dbReference type="ChEBI" id="CHEBI:61717"/>
    </ligand>
</feature>
<evidence type="ECO:0000313" key="10">
    <source>
        <dbReference type="Proteomes" id="UP000245020"/>
    </source>
</evidence>
<dbReference type="InterPro" id="IPR010980">
    <property type="entry name" value="Cyt_c/b562"/>
</dbReference>